<evidence type="ECO:0000256" key="6">
    <source>
        <dbReference type="ARBA" id="ARBA00033409"/>
    </source>
</evidence>
<comment type="caution">
    <text evidence="9">The sequence shown here is derived from an EMBL/GenBank/DDBJ whole genome shotgun (WGS) entry which is preliminary data.</text>
</comment>
<dbReference type="InterPro" id="IPR022572">
    <property type="entry name" value="DNA_rep/recomb_RecO_N"/>
</dbReference>
<evidence type="ECO:0000256" key="7">
    <source>
        <dbReference type="HAMAP-Rule" id="MF_00201"/>
    </source>
</evidence>
<evidence type="ECO:0000256" key="3">
    <source>
        <dbReference type="ARBA" id="ARBA00022763"/>
    </source>
</evidence>
<dbReference type="Gene3D" id="1.20.1440.120">
    <property type="entry name" value="Recombination protein O, C-terminal domain"/>
    <property type="match status" value="1"/>
</dbReference>
<dbReference type="PANTHER" id="PTHR33991:SF1">
    <property type="entry name" value="DNA REPAIR PROTEIN RECO"/>
    <property type="match status" value="1"/>
</dbReference>
<dbReference type="EMBL" id="JADIMX010000128">
    <property type="protein sequence ID" value="MBO8435050.1"/>
    <property type="molecule type" value="Genomic_DNA"/>
</dbReference>
<keyword evidence="3 7" id="KW-0227">DNA damage</keyword>
<comment type="function">
    <text evidence="7">Involved in DNA repair and RecF pathway recombination.</text>
</comment>
<proteinExistence type="inferred from homology"/>
<dbReference type="InterPro" id="IPR012340">
    <property type="entry name" value="NA-bd_OB-fold"/>
</dbReference>
<keyword evidence="5 7" id="KW-0234">DNA repair</keyword>
<dbReference type="InterPro" id="IPR003717">
    <property type="entry name" value="RecO"/>
</dbReference>
<evidence type="ECO:0000256" key="4">
    <source>
        <dbReference type="ARBA" id="ARBA00023172"/>
    </source>
</evidence>
<dbReference type="Proteomes" id="UP000823611">
    <property type="component" value="Unassembled WGS sequence"/>
</dbReference>
<protein>
    <recommendedName>
        <fullName evidence="2 7">DNA repair protein RecO</fullName>
    </recommendedName>
    <alternativeName>
        <fullName evidence="6 7">Recombination protein O</fullName>
    </alternativeName>
</protein>
<dbReference type="Pfam" id="PF02565">
    <property type="entry name" value="RecO_C"/>
    <property type="match status" value="1"/>
</dbReference>
<organism evidence="9 10">
    <name type="scientific">Candidatus Fimicola merdigallinarum</name>
    <dbReference type="NCBI Taxonomy" id="2840819"/>
    <lineage>
        <taxon>Bacteria</taxon>
        <taxon>Bacillati</taxon>
        <taxon>Bacillota</taxon>
        <taxon>Clostridia</taxon>
        <taxon>Lachnospirales</taxon>
        <taxon>Lachnospiraceae</taxon>
        <taxon>Lachnospiraceae incertae sedis</taxon>
        <taxon>Candidatus Fimicola</taxon>
    </lineage>
</organism>
<dbReference type="SUPFAM" id="SSF50249">
    <property type="entry name" value="Nucleic acid-binding proteins"/>
    <property type="match status" value="1"/>
</dbReference>
<dbReference type="PANTHER" id="PTHR33991">
    <property type="entry name" value="DNA REPAIR PROTEIN RECO"/>
    <property type="match status" value="1"/>
</dbReference>
<name>A0A9D9H1A5_9FIRM</name>
<dbReference type="Gene3D" id="2.40.50.140">
    <property type="entry name" value="Nucleic acid-binding proteins"/>
    <property type="match status" value="1"/>
</dbReference>
<dbReference type="InterPro" id="IPR037278">
    <property type="entry name" value="ARFGAP/RecO"/>
</dbReference>
<gene>
    <name evidence="7 9" type="primary">recO</name>
    <name evidence="9" type="ORF">IAC55_07000</name>
</gene>
<dbReference type="InterPro" id="IPR042242">
    <property type="entry name" value="RecO_C"/>
</dbReference>
<reference evidence="9" key="2">
    <citation type="journal article" date="2021" name="PeerJ">
        <title>Extensive microbial diversity within the chicken gut microbiome revealed by metagenomics and culture.</title>
        <authorList>
            <person name="Gilroy R."/>
            <person name="Ravi A."/>
            <person name="Getino M."/>
            <person name="Pursley I."/>
            <person name="Horton D.L."/>
            <person name="Alikhan N.F."/>
            <person name="Baker D."/>
            <person name="Gharbi K."/>
            <person name="Hall N."/>
            <person name="Watson M."/>
            <person name="Adriaenssens E.M."/>
            <person name="Foster-Nyarko E."/>
            <person name="Jarju S."/>
            <person name="Secka A."/>
            <person name="Antonio M."/>
            <person name="Oren A."/>
            <person name="Chaudhuri R.R."/>
            <person name="La Ragione R."/>
            <person name="Hildebrand F."/>
            <person name="Pallen M.J."/>
        </authorList>
    </citation>
    <scope>NUCLEOTIDE SEQUENCE</scope>
    <source>
        <strain evidence="9">F6-4510</strain>
    </source>
</reference>
<dbReference type="SUPFAM" id="SSF57863">
    <property type="entry name" value="ArfGap/RecO-like zinc finger"/>
    <property type="match status" value="1"/>
</dbReference>
<evidence type="ECO:0000313" key="9">
    <source>
        <dbReference type="EMBL" id="MBO8435050.1"/>
    </source>
</evidence>
<evidence type="ECO:0000256" key="2">
    <source>
        <dbReference type="ARBA" id="ARBA00021310"/>
    </source>
</evidence>
<dbReference type="GO" id="GO:0006302">
    <property type="term" value="P:double-strand break repair"/>
    <property type="evidence" value="ECO:0007669"/>
    <property type="project" value="TreeGrafter"/>
</dbReference>
<dbReference type="HAMAP" id="MF_00201">
    <property type="entry name" value="RecO"/>
    <property type="match status" value="1"/>
</dbReference>
<evidence type="ECO:0000256" key="5">
    <source>
        <dbReference type="ARBA" id="ARBA00023204"/>
    </source>
</evidence>
<dbReference type="GO" id="GO:0006310">
    <property type="term" value="P:DNA recombination"/>
    <property type="evidence" value="ECO:0007669"/>
    <property type="project" value="UniProtKB-UniRule"/>
</dbReference>
<dbReference type="Pfam" id="PF11967">
    <property type="entry name" value="RecO_N"/>
    <property type="match status" value="1"/>
</dbReference>
<dbReference type="NCBIfam" id="TIGR00613">
    <property type="entry name" value="reco"/>
    <property type="match status" value="1"/>
</dbReference>
<comment type="similarity">
    <text evidence="1 7">Belongs to the RecO family.</text>
</comment>
<evidence type="ECO:0000313" key="10">
    <source>
        <dbReference type="Proteomes" id="UP000823611"/>
    </source>
</evidence>
<keyword evidence="4 7" id="KW-0233">DNA recombination</keyword>
<feature type="domain" description="DNA replication/recombination mediator RecO N-terminal" evidence="8">
    <location>
        <begin position="1"/>
        <end position="79"/>
    </location>
</feature>
<dbReference type="GO" id="GO:0043590">
    <property type="term" value="C:bacterial nucleoid"/>
    <property type="evidence" value="ECO:0007669"/>
    <property type="project" value="TreeGrafter"/>
</dbReference>
<sequence length="245" mass="27778">MAIEKIRGIVIKEMNKGETSKNLIVLAKGKGKIFMSAKGSRKSKSPLMASSQIFSYCDYVAFESKNFYNINQAEIIENFYNIRTDIEKLAYASYIVDLVERTCPEDMECDDIMLLLLKTLSVLSKTDINPRFLTVIFEIKYMSLMGFMPETDSCVFCGNNESLSYFSMAEGGVMCEKCKKKGFDGSFISGGTLSALKYILCSDIKKLFSFKVSDEVFFELRSISRKYIASHINMTFKTLEFAESL</sequence>
<dbReference type="AlphaFoldDB" id="A0A9D9H1A5"/>
<reference evidence="9" key="1">
    <citation type="submission" date="2020-10" db="EMBL/GenBank/DDBJ databases">
        <authorList>
            <person name="Gilroy R."/>
        </authorList>
    </citation>
    <scope>NUCLEOTIDE SEQUENCE</scope>
    <source>
        <strain evidence="9">F6-4510</strain>
    </source>
</reference>
<accession>A0A9D9H1A5</accession>
<evidence type="ECO:0000256" key="1">
    <source>
        <dbReference type="ARBA" id="ARBA00007452"/>
    </source>
</evidence>
<evidence type="ECO:0000259" key="8">
    <source>
        <dbReference type="Pfam" id="PF11967"/>
    </source>
</evidence>